<dbReference type="InterPro" id="IPR017847">
    <property type="entry name" value="T6SS_RhsGE_Vgr_subset"/>
</dbReference>
<evidence type="ECO:0000259" key="5">
    <source>
        <dbReference type="Pfam" id="PF22178"/>
    </source>
</evidence>
<evidence type="ECO:0000256" key="1">
    <source>
        <dbReference type="ARBA" id="ARBA00004613"/>
    </source>
</evidence>
<reference evidence="6" key="1">
    <citation type="submission" date="2023-07" db="EMBL/GenBank/DDBJ databases">
        <title>Sorghum-associated microbial communities from plants grown in Nebraska, USA.</title>
        <authorList>
            <person name="Schachtman D."/>
        </authorList>
    </citation>
    <scope>NUCLEOTIDE SEQUENCE</scope>
    <source>
        <strain evidence="6">DS2114</strain>
    </source>
</reference>
<dbReference type="NCBIfam" id="TIGR03361">
    <property type="entry name" value="VI_Rhs_Vgr"/>
    <property type="match status" value="1"/>
</dbReference>
<evidence type="ECO:0000259" key="4">
    <source>
        <dbReference type="Pfam" id="PF04717"/>
    </source>
</evidence>
<dbReference type="InterPro" id="IPR037026">
    <property type="entry name" value="Vgr_OB-fold_dom_sf"/>
</dbReference>
<protein>
    <submittedName>
        <fullName evidence="6">Type VI secretion system secreted protein VgrG</fullName>
    </submittedName>
</protein>
<dbReference type="PANTHER" id="PTHR32305">
    <property type="match status" value="1"/>
</dbReference>
<dbReference type="Proteomes" id="UP001184828">
    <property type="component" value="Unassembled WGS sequence"/>
</dbReference>
<dbReference type="Pfam" id="PF22178">
    <property type="entry name" value="Gp5_trimer_C"/>
    <property type="match status" value="1"/>
</dbReference>
<comment type="similarity">
    <text evidence="2">Belongs to the VgrG protein family.</text>
</comment>
<evidence type="ECO:0000313" key="6">
    <source>
        <dbReference type="EMBL" id="MDR6425330.1"/>
    </source>
</evidence>
<dbReference type="InterPro" id="IPR050708">
    <property type="entry name" value="T6SS_VgrG/RHS"/>
</dbReference>
<dbReference type="Gene3D" id="2.30.110.50">
    <property type="match status" value="1"/>
</dbReference>
<organism evidence="6 7">
    <name type="scientific">Variovorax paradoxus</name>
    <dbReference type="NCBI Taxonomy" id="34073"/>
    <lineage>
        <taxon>Bacteria</taxon>
        <taxon>Pseudomonadati</taxon>
        <taxon>Pseudomonadota</taxon>
        <taxon>Betaproteobacteria</taxon>
        <taxon>Burkholderiales</taxon>
        <taxon>Comamonadaceae</taxon>
        <taxon>Variovorax</taxon>
    </lineage>
</organism>
<dbReference type="Pfam" id="PF05954">
    <property type="entry name" value="Phage_GPD"/>
    <property type="match status" value="1"/>
</dbReference>
<dbReference type="InterPro" id="IPR006531">
    <property type="entry name" value="Gp5/Vgr_OB"/>
</dbReference>
<dbReference type="SUPFAM" id="SSF69279">
    <property type="entry name" value="Phage tail proteins"/>
    <property type="match status" value="2"/>
</dbReference>
<evidence type="ECO:0000256" key="3">
    <source>
        <dbReference type="ARBA" id="ARBA00022525"/>
    </source>
</evidence>
<comment type="subcellular location">
    <subcellularLocation>
        <location evidence="1">Secreted</location>
    </subcellularLocation>
</comment>
<evidence type="ECO:0000256" key="2">
    <source>
        <dbReference type="ARBA" id="ARBA00005558"/>
    </source>
</evidence>
<proteinExistence type="inferred from homology"/>
<gene>
    <name evidence="6" type="ORF">J2738_001459</name>
</gene>
<dbReference type="RefSeq" id="WP_225613333.1">
    <property type="nucleotide sequence ID" value="NZ_JAUSRU010000003.1"/>
</dbReference>
<dbReference type="InterPro" id="IPR006533">
    <property type="entry name" value="T6SS_Vgr_RhsGE"/>
</dbReference>
<sequence length="797" mass="88871">MPNRVVKAHTPLGEDQLLFRSMHGTEGLSQLFEFEVDLLSPSVSLDMKAVLGKPLSLEIQTAGEPRFLNGQIVRFTMVGKEGGTSRYVLYRATVRPWLWYLTRTSDCKIFQNKSVVDILEEVFADYNFAFEKKLSGNYRQWEYCVQYQETDFAFVSRLMEHEGIYYYFKHDKGEHTLVLADDIGAHDTLPGYPKISYLAADRNPDPFQEVIDQWQVTEEIRPGTYVVDDYDFKKSKADLMGMRSQPRGNPHDTYEIYEWLGGFSEVEQGEHYSRIRLEEAQSQAERDVGHSSVRGMAPGYRFTMQNCPRQDDNREYLIVSVSYALREGGYESGAAESHYSFSFAVQPTSYAFRPPRVTPMTRTNGPQTATVVGKAGQEYWVDQYGRVKVQFRWDRYGKSDENSSCWVRVSSAWAGSNYGAVNHPRKGQEVIVDFIGGHPDRPIIIGRVYNSDQMPPLELPAKVTVSGFVSRSQDGTPANANEFILDDAPGCELVRIHAEKDFEIDVEADERDTIAGDRTTTITGNEALTVGQARTTTVKAGLDHAMYRTGSKLEVSGGLTEHFFKDGIEITTDKGATETVQTGTSTVEVKAGLRHETFDEALHVDVKGGMIERVKTGDSTLETWQGKRWESYKAGWDRKILSGGGTDSIKDGLTETIETGDHISTVSAGNYEGKAKAVTIEATEGDVNIKASGDFTFEGNHVKRVNRFLLWDWSPTAITMTGISSGTFGVNNSNSVFANFNNLTQVITAGVKFDRFSASCSVGVYTQTVTAVHTPNPGVELNVGAFHIFAKSFFGVL</sequence>
<comment type="caution">
    <text evidence="6">The sequence shown here is derived from an EMBL/GenBank/DDBJ whole genome shotgun (WGS) entry which is preliminary data.</text>
</comment>
<name>A0AAE4BXF0_VARPD</name>
<dbReference type="SUPFAM" id="SSF69255">
    <property type="entry name" value="gp5 N-terminal domain-like"/>
    <property type="match status" value="1"/>
</dbReference>
<dbReference type="EMBL" id="JAVDQZ010000002">
    <property type="protein sequence ID" value="MDR6425330.1"/>
    <property type="molecule type" value="Genomic_DNA"/>
</dbReference>
<dbReference type="PANTHER" id="PTHR32305:SF15">
    <property type="entry name" value="PROTEIN RHSA-RELATED"/>
    <property type="match status" value="1"/>
</dbReference>
<feature type="domain" description="Gp5/Type VI secretion system Vgr protein OB-fold" evidence="4">
    <location>
        <begin position="382"/>
        <end position="449"/>
    </location>
</feature>
<dbReference type="NCBIfam" id="TIGR01646">
    <property type="entry name" value="vgr_GE"/>
    <property type="match status" value="1"/>
</dbReference>
<accession>A0AAE4BXF0</accession>
<dbReference type="Pfam" id="PF04717">
    <property type="entry name" value="Phage_base_V"/>
    <property type="match status" value="1"/>
</dbReference>
<keyword evidence="3" id="KW-0964">Secreted</keyword>
<dbReference type="Gene3D" id="3.55.50.10">
    <property type="entry name" value="Baseplate protein-like domains"/>
    <property type="match status" value="1"/>
</dbReference>
<evidence type="ECO:0000313" key="7">
    <source>
        <dbReference type="Proteomes" id="UP001184828"/>
    </source>
</evidence>
<dbReference type="Gene3D" id="4.10.220.110">
    <property type="match status" value="1"/>
</dbReference>
<dbReference type="InterPro" id="IPR054030">
    <property type="entry name" value="Gp5_Vgr_C"/>
</dbReference>
<dbReference type="SUPFAM" id="SSF69349">
    <property type="entry name" value="Phage fibre proteins"/>
    <property type="match status" value="1"/>
</dbReference>
<dbReference type="AlphaFoldDB" id="A0AAE4BXF0"/>
<dbReference type="GO" id="GO:0005576">
    <property type="term" value="C:extracellular region"/>
    <property type="evidence" value="ECO:0007669"/>
    <property type="project" value="UniProtKB-SubCell"/>
</dbReference>
<feature type="domain" description="Gp5/Type VI secretion system Vgr C-terminal trimerisation" evidence="5">
    <location>
        <begin position="466"/>
        <end position="541"/>
    </location>
</feature>
<dbReference type="Gene3D" id="2.40.50.230">
    <property type="entry name" value="Gp5 N-terminal domain"/>
    <property type="match status" value="1"/>
</dbReference>